<organism evidence="1 2">
    <name type="scientific">Streptomyces lutosisoli</name>
    <dbReference type="NCBI Taxonomy" id="2665721"/>
    <lineage>
        <taxon>Bacteria</taxon>
        <taxon>Bacillati</taxon>
        <taxon>Actinomycetota</taxon>
        <taxon>Actinomycetes</taxon>
        <taxon>Kitasatosporales</taxon>
        <taxon>Streptomycetaceae</taxon>
        <taxon>Streptomyces</taxon>
    </lineage>
</organism>
<gene>
    <name evidence="1" type="ORF">ACFQZP_49100</name>
</gene>
<evidence type="ECO:0008006" key="3">
    <source>
        <dbReference type="Google" id="ProtNLM"/>
    </source>
</evidence>
<protein>
    <recommendedName>
        <fullName evidence="3">TetR family transcriptional regulator</fullName>
    </recommendedName>
</protein>
<dbReference type="EMBL" id="JBHTEC010000008">
    <property type="protein sequence ID" value="MFD0289424.1"/>
    <property type="molecule type" value="Genomic_DNA"/>
</dbReference>
<reference evidence="2" key="1">
    <citation type="journal article" date="2019" name="Int. J. Syst. Evol. Microbiol.">
        <title>The Global Catalogue of Microorganisms (GCM) 10K type strain sequencing project: providing services to taxonomists for standard genome sequencing and annotation.</title>
        <authorList>
            <consortium name="The Broad Institute Genomics Platform"/>
            <consortium name="The Broad Institute Genome Sequencing Center for Infectious Disease"/>
            <person name="Wu L."/>
            <person name="Ma J."/>
        </authorList>
    </citation>
    <scope>NUCLEOTIDE SEQUENCE [LARGE SCALE GENOMIC DNA]</scope>
    <source>
        <strain evidence="2">CGMCC 4.7198</strain>
    </source>
</reference>
<keyword evidence="2" id="KW-1185">Reference proteome</keyword>
<sequence>MAASQASAHAHLKEEVRDRMLAIVFDGLAPVRTRGRE</sequence>
<comment type="caution">
    <text evidence="1">The sequence shown here is derived from an EMBL/GenBank/DDBJ whole genome shotgun (WGS) entry which is preliminary data.</text>
</comment>
<name>A0ABW2W3A7_9ACTN</name>
<evidence type="ECO:0000313" key="2">
    <source>
        <dbReference type="Proteomes" id="UP001596957"/>
    </source>
</evidence>
<dbReference type="RefSeq" id="WP_381258149.1">
    <property type="nucleotide sequence ID" value="NZ_JBHTBI010000023.1"/>
</dbReference>
<accession>A0ABW2W3A7</accession>
<dbReference type="Proteomes" id="UP001596957">
    <property type="component" value="Unassembled WGS sequence"/>
</dbReference>
<proteinExistence type="predicted"/>
<evidence type="ECO:0000313" key="1">
    <source>
        <dbReference type="EMBL" id="MFD0289424.1"/>
    </source>
</evidence>